<reference evidence="2 3" key="1">
    <citation type="submission" date="2019-10" db="EMBL/GenBank/DDBJ databases">
        <title>Cardiobacteriales fam. a chemoheterotrophic member of the order Cardiobacteriales, and proposal of Cardiobacteriales fam. nov.</title>
        <authorList>
            <person name="Wang C."/>
        </authorList>
    </citation>
    <scope>NUCLEOTIDE SEQUENCE [LARGE SCALE GENOMIC DNA]</scope>
    <source>
        <strain evidence="2 3">ML27</strain>
    </source>
</reference>
<dbReference type="NCBIfam" id="TIGR02532">
    <property type="entry name" value="IV_pilin_GFxxxE"/>
    <property type="match status" value="1"/>
</dbReference>
<gene>
    <name evidence="2" type="ORF">GCU85_03100</name>
</gene>
<organism evidence="2 3">
    <name type="scientific">Ostreibacterium oceani</name>
    <dbReference type="NCBI Taxonomy" id="2654998"/>
    <lineage>
        <taxon>Bacteria</taxon>
        <taxon>Pseudomonadati</taxon>
        <taxon>Pseudomonadota</taxon>
        <taxon>Gammaproteobacteria</taxon>
        <taxon>Cardiobacteriales</taxon>
        <taxon>Ostreibacteriaceae</taxon>
        <taxon>Ostreibacterium</taxon>
    </lineage>
</organism>
<protein>
    <submittedName>
        <fullName evidence="2">Prepilin-type N-terminal cleavage/methylation domain-containing protein</fullName>
    </submittedName>
</protein>
<evidence type="ECO:0000313" key="3">
    <source>
        <dbReference type="Proteomes" id="UP000471298"/>
    </source>
</evidence>
<dbReference type="Proteomes" id="UP000471298">
    <property type="component" value="Unassembled WGS sequence"/>
</dbReference>
<dbReference type="AlphaFoldDB" id="A0A6N7F1J5"/>
<evidence type="ECO:0000313" key="2">
    <source>
        <dbReference type="EMBL" id="MPV85726.1"/>
    </source>
</evidence>
<dbReference type="PROSITE" id="PS00409">
    <property type="entry name" value="PROKAR_NTER_METHYL"/>
    <property type="match status" value="1"/>
</dbReference>
<keyword evidence="3" id="KW-1185">Reference proteome</keyword>
<dbReference type="InParanoid" id="A0A6N7F1J5"/>
<keyword evidence="1" id="KW-0472">Membrane</keyword>
<sequence length="159" mass="16997">MRCRQGKLTSSARVASAAKVTLSAGFTLLETMIALAILAGVAAAVAQLYASGVETTLDVERESQAYIWAQSKMDEALLFDDVNEAAGQGMIDGTPFTYNISVTDQPYHGEARPGFGLHHIEVAITWGSSAYDNTIRIVSLKAQASDLSNQAPSDDPLRF</sequence>
<name>A0A6N7F1J5_9GAMM</name>
<dbReference type="RefSeq" id="WP_152809237.1">
    <property type="nucleotide sequence ID" value="NZ_WHNW01000002.1"/>
</dbReference>
<feature type="transmembrane region" description="Helical" evidence="1">
    <location>
        <begin position="20"/>
        <end position="49"/>
    </location>
</feature>
<keyword evidence="1" id="KW-1133">Transmembrane helix</keyword>
<dbReference type="InterPro" id="IPR045584">
    <property type="entry name" value="Pilin-like"/>
</dbReference>
<dbReference type="SUPFAM" id="SSF54523">
    <property type="entry name" value="Pili subunits"/>
    <property type="match status" value="1"/>
</dbReference>
<proteinExistence type="predicted"/>
<keyword evidence="1" id="KW-0812">Transmembrane</keyword>
<comment type="caution">
    <text evidence="2">The sequence shown here is derived from an EMBL/GenBank/DDBJ whole genome shotgun (WGS) entry which is preliminary data.</text>
</comment>
<accession>A0A6N7F1J5</accession>
<evidence type="ECO:0000256" key="1">
    <source>
        <dbReference type="SAM" id="Phobius"/>
    </source>
</evidence>
<dbReference type="Pfam" id="PF07963">
    <property type="entry name" value="N_methyl"/>
    <property type="match status" value="1"/>
</dbReference>
<dbReference type="InterPro" id="IPR012902">
    <property type="entry name" value="N_methyl_site"/>
</dbReference>
<dbReference type="EMBL" id="WHNW01000002">
    <property type="protein sequence ID" value="MPV85726.1"/>
    <property type="molecule type" value="Genomic_DNA"/>
</dbReference>